<feature type="binding site" evidence="12">
    <location>
        <position position="141"/>
    </location>
    <ligand>
        <name>substrate</name>
    </ligand>
</feature>
<dbReference type="PANTHER" id="PTHR10584:SF166">
    <property type="entry name" value="RIBOKINASE"/>
    <property type="match status" value="1"/>
</dbReference>
<comment type="catalytic activity">
    <reaction evidence="12">
        <text>D-ribose + ATP = D-ribose 5-phosphate + ADP + H(+)</text>
        <dbReference type="Rhea" id="RHEA:13697"/>
        <dbReference type="ChEBI" id="CHEBI:15378"/>
        <dbReference type="ChEBI" id="CHEBI:30616"/>
        <dbReference type="ChEBI" id="CHEBI:47013"/>
        <dbReference type="ChEBI" id="CHEBI:78346"/>
        <dbReference type="ChEBI" id="CHEBI:456216"/>
        <dbReference type="EC" id="2.7.1.15"/>
    </reaction>
</comment>
<dbReference type="EMBL" id="HF951689">
    <property type="protein sequence ID" value="CCW35661.1"/>
    <property type="molecule type" value="Genomic_DNA"/>
</dbReference>
<feature type="binding site" evidence="12">
    <location>
        <position position="253"/>
    </location>
    <ligand>
        <name>substrate</name>
    </ligand>
</feature>
<organism evidence="14 15">
    <name type="scientific">Chthonomonas calidirosea (strain DSM 23976 / ICMP 18418 / T49)</name>
    <dbReference type="NCBI Taxonomy" id="1303518"/>
    <lineage>
        <taxon>Bacteria</taxon>
        <taxon>Bacillati</taxon>
        <taxon>Armatimonadota</taxon>
        <taxon>Chthonomonadia</taxon>
        <taxon>Chthonomonadales</taxon>
        <taxon>Chthonomonadaceae</taxon>
        <taxon>Chthonomonas</taxon>
    </lineage>
</organism>
<dbReference type="InterPro" id="IPR011877">
    <property type="entry name" value="Ribokinase"/>
</dbReference>
<dbReference type="OrthoDB" id="9775849at2"/>
<keyword evidence="12" id="KW-0963">Cytoplasm</keyword>
<dbReference type="HAMAP" id="MF_01987">
    <property type="entry name" value="Ribokinase"/>
    <property type="match status" value="1"/>
</dbReference>
<keyword evidence="7 12" id="KW-0418">Kinase</keyword>
<dbReference type="STRING" id="454171.CP488_02240"/>
<keyword evidence="9 12" id="KW-0460">Magnesium</keyword>
<dbReference type="SUPFAM" id="SSF53613">
    <property type="entry name" value="Ribokinase-like"/>
    <property type="match status" value="1"/>
</dbReference>
<evidence type="ECO:0000256" key="12">
    <source>
        <dbReference type="HAMAP-Rule" id="MF_01987"/>
    </source>
</evidence>
<sequence length="310" mass="32712">MEFPITVVGSANVDMIMQVERFPAPGETVSDGQFSQAFGGKGANQAVAAARAGGRVAFLGCVGADAFGEAILENLRRDGIFTEPVVKSVSEPTGIAMILINKQGENCIAAAPGANNALTSAHIESYAAFLKRSRMVVIQAEIPRIAVEKTFEVLADSETAILFNFAPIRKEAPKLSPRITYLVVNETEAAYLSGVQVGTFREAEQAARILRRQGPQNVLLTLGANGVWVETPQGGFHAPALPVQAIDTTAAGDVFCGAFATATTQGQPIHEAVHFACAAAALCVTRLGAQPSIPYREEVETLLKQQSPCS</sequence>
<evidence type="ECO:0000256" key="6">
    <source>
        <dbReference type="ARBA" id="ARBA00022741"/>
    </source>
</evidence>
<reference evidence="15" key="1">
    <citation type="submission" date="2013-03" db="EMBL/GenBank/DDBJ databases">
        <title>Genome sequence of Chthonomonas calidirosea, the first sequenced genome from the Armatimonadetes phylum (formally candidate division OP10).</title>
        <authorList>
            <person name="Lee K.C.Y."/>
            <person name="Morgan X.C."/>
            <person name="Dunfield P.F."/>
            <person name="Tamas I."/>
            <person name="Houghton K.M."/>
            <person name="Vyssotski M."/>
            <person name="Ryan J.L.J."/>
            <person name="Lagutin K."/>
            <person name="McDonald I.R."/>
            <person name="Stott M.B."/>
        </authorList>
    </citation>
    <scope>NUCLEOTIDE SEQUENCE [LARGE SCALE GENOMIC DNA]</scope>
    <source>
        <strain evidence="15">DSM 23976 / ICMP 18418 / T49</strain>
    </source>
</reference>
<feature type="binding site" evidence="12">
    <location>
        <begin position="252"/>
        <end position="253"/>
    </location>
    <ligand>
        <name>ATP</name>
        <dbReference type="ChEBI" id="CHEBI:30616"/>
    </ligand>
</feature>
<proteinExistence type="inferred from homology"/>
<dbReference type="Pfam" id="PF00294">
    <property type="entry name" value="PfkB"/>
    <property type="match status" value="1"/>
</dbReference>
<keyword evidence="11 12" id="KW-0119">Carbohydrate metabolism</keyword>
<evidence type="ECO:0000256" key="7">
    <source>
        <dbReference type="ARBA" id="ARBA00022777"/>
    </source>
</evidence>
<evidence type="ECO:0000256" key="10">
    <source>
        <dbReference type="ARBA" id="ARBA00022958"/>
    </source>
</evidence>
<dbReference type="PATRIC" id="fig|1303518.3.peg.1909"/>
<feature type="binding site" evidence="12">
    <location>
        <begin position="40"/>
        <end position="44"/>
    </location>
    <ligand>
        <name>substrate</name>
    </ligand>
</feature>
<feature type="binding site" evidence="12">
    <location>
        <position position="247"/>
    </location>
    <ligand>
        <name>K(+)</name>
        <dbReference type="ChEBI" id="CHEBI:29103"/>
    </ligand>
</feature>
<keyword evidence="8 12" id="KW-0067">ATP-binding</keyword>
<dbReference type="RefSeq" id="WP_016483187.1">
    <property type="nucleotide sequence ID" value="NC_021487.1"/>
</dbReference>
<comment type="similarity">
    <text evidence="12">Belongs to the carbohydrate kinase PfkB family. Ribokinase subfamily.</text>
</comment>
<keyword evidence="5 12" id="KW-0479">Metal-binding</keyword>
<dbReference type="FunCoup" id="S0EYS8">
    <property type="interactions" value="377"/>
</dbReference>
<comment type="cofactor">
    <cofactor evidence="12">
        <name>Mg(2+)</name>
        <dbReference type="ChEBI" id="CHEBI:18420"/>
    </cofactor>
    <text evidence="12">Requires a divalent cation, most likely magnesium in vivo, as an electrophilic catalyst to aid phosphoryl group transfer. It is the chelate of the metal and the nucleotide that is the actual substrate.</text>
</comment>
<evidence type="ECO:0000313" key="15">
    <source>
        <dbReference type="Proteomes" id="UP000014227"/>
    </source>
</evidence>
<feature type="binding site" evidence="12">
    <location>
        <position position="283"/>
    </location>
    <ligand>
        <name>K(+)</name>
        <dbReference type="ChEBI" id="CHEBI:29103"/>
    </ligand>
</feature>
<comment type="function">
    <text evidence="12">Catalyzes the phosphorylation of ribose at O-5 in a reaction requiring ATP and magnesium. The resulting D-ribose-5-phosphate can then be used either for sythesis of nucleotides, histidine, and tryptophan, or as a component of the pentose phosphate pathway.</text>
</comment>
<dbReference type="InterPro" id="IPR011611">
    <property type="entry name" value="PfkB_dom"/>
</dbReference>
<evidence type="ECO:0000256" key="9">
    <source>
        <dbReference type="ARBA" id="ARBA00022842"/>
    </source>
</evidence>
<dbReference type="InterPro" id="IPR029056">
    <property type="entry name" value="Ribokinase-like"/>
</dbReference>
<dbReference type="InParanoid" id="S0EYS8"/>
<dbReference type="HOGENOM" id="CLU_027634_2_0_0"/>
<evidence type="ECO:0000256" key="11">
    <source>
        <dbReference type="ARBA" id="ARBA00023277"/>
    </source>
</evidence>
<dbReference type="NCBIfam" id="TIGR02152">
    <property type="entry name" value="D_ribokin_bact"/>
    <property type="match status" value="1"/>
</dbReference>
<dbReference type="InterPro" id="IPR002139">
    <property type="entry name" value="Ribo/fructo_kinase"/>
</dbReference>
<keyword evidence="4 12" id="KW-0808">Transferase</keyword>
<evidence type="ECO:0000256" key="1">
    <source>
        <dbReference type="ARBA" id="ARBA00005380"/>
    </source>
</evidence>
<comment type="similarity">
    <text evidence="1">Belongs to the carbohydrate kinase pfkB family.</text>
</comment>
<dbReference type="InterPro" id="IPR002173">
    <property type="entry name" value="Carboh/pur_kinase_PfkB_CS"/>
</dbReference>
<comment type="pathway">
    <text evidence="12">Carbohydrate metabolism; D-ribose degradation; D-ribose 5-phosphate from beta-D-ribopyranose: step 2/2.</text>
</comment>
<dbReference type="PRINTS" id="PR00990">
    <property type="entry name" value="RIBOKINASE"/>
</dbReference>
<feature type="binding site" evidence="12">
    <location>
        <position position="286"/>
    </location>
    <ligand>
        <name>K(+)</name>
        <dbReference type="ChEBI" id="CHEBI:29103"/>
    </ligand>
</feature>
<feature type="binding site" evidence="12">
    <location>
        <begin position="221"/>
        <end position="226"/>
    </location>
    <ligand>
        <name>ATP</name>
        <dbReference type="ChEBI" id="CHEBI:30616"/>
    </ligand>
</feature>
<evidence type="ECO:0000259" key="13">
    <source>
        <dbReference type="Pfam" id="PF00294"/>
    </source>
</evidence>
<feature type="binding site" evidence="12">
    <location>
        <position position="292"/>
    </location>
    <ligand>
        <name>K(+)</name>
        <dbReference type="ChEBI" id="CHEBI:29103"/>
    </ligand>
</feature>
<comment type="activity regulation">
    <text evidence="12">Activated by a monovalent cation that binds near, but not in, the active site. The most likely occupant of the site in vivo is potassium. Ion binding induces a conformational change that may alter substrate affinity.</text>
</comment>
<dbReference type="GO" id="GO:0005524">
    <property type="term" value="F:ATP binding"/>
    <property type="evidence" value="ECO:0007669"/>
    <property type="project" value="UniProtKB-UniRule"/>
</dbReference>
<evidence type="ECO:0000256" key="2">
    <source>
        <dbReference type="ARBA" id="ARBA00012035"/>
    </source>
</evidence>
<dbReference type="KEGG" id="ccz:CCALI_01850"/>
<dbReference type="UniPathway" id="UPA00916">
    <property type="reaction ID" value="UER00889"/>
</dbReference>
<dbReference type="Gene3D" id="3.40.1190.20">
    <property type="match status" value="1"/>
</dbReference>
<keyword evidence="6 12" id="KW-0547">Nucleotide-binding</keyword>
<evidence type="ECO:0000256" key="3">
    <source>
        <dbReference type="ARBA" id="ARBA00016943"/>
    </source>
</evidence>
<feature type="binding site" evidence="12">
    <location>
        <position position="185"/>
    </location>
    <ligand>
        <name>ATP</name>
        <dbReference type="ChEBI" id="CHEBI:30616"/>
    </ligand>
</feature>
<feature type="binding site" evidence="12">
    <location>
        <position position="249"/>
    </location>
    <ligand>
        <name>K(+)</name>
        <dbReference type="ChEBI" id="CHEBI:29103"/>
    </ligand>
</feature>
<dbReference type="PROSITE" id="PS00584">
    <property type="entry name" value="PFKB_KINASES_2"/>
    <property type="match status" value="1"/>
</dbReference>
<dbReference type="AlphaFoldDB" id="S0EYS8"/>
<dbReference type="Proteomes" id="UP000014227">
    <property type="component" value="Chromosome I"/>
</dbReference>
<accession>S0EYS8</accession>
<dbReference type="eggNOG" id="COG0524">
    <property type="taxonomic scope" value="Bacteria"/>
</dbReference>
<feature type="domain" description="Carbohydrate kinase PfkB" evidence="13">
    <location>
        <begin position="5"/>
        <end position="294"/>
    </location>
</feature>
<feature type="binding site" evidence="12">
    <location>
        <begin position="12"/>
        <end position="14"/>
    </location>
    <ligand>
        <name>substrate</name>
    </ligand>
</feature>
<name>S0EYS8_CHTCT</name>
<dbReference type="EC" id="2.7.1.15" evidence="2 12"/>
<feature type="active site" description="Proton acceptor" evidence="12">
    <location>
        <position position="253"/>
    </location>
</feature>
<dbReference type="GO" id="GO:0004747">
    <property type="term" value="F:ribokinase activity"/>
    <property type="evidence" value="ECO:0007669"/>
    <property type="project" value="UniProtKB-UniRule"/>
</dbReference>
<gene>
    <name evidence="12" type="primary">rbsK</name>
    <name evidence="14" type="ORF">CCALI_01850</name>
</gene>
<evidence type="ECO:0000256" key="4">
    <source>
        <dbReference type="ARBA" id="ARBA00022679"/>
    </source>
</evidence>
<dbReference type="GO" id="GO:0005829">
    <property type="term" value="C:cytosol"/>
    <property type="evidence" value="ECO:0007669"/>
    <property type="project" value="TreeGrafter"/>
</dbReference>
<keyword evidence="15" id="KW-1185">Reference proteome</keyword>
<dbReference type="CDD" id="cd01174">
    <property type="entry name" value="ribokinase"/>
    <property type="match status" value="1"/>
</dbReference>
<dbReference type="PANTHER" id="PTHR10584">
    <property type="entry name" value="SUGAR KINASE"/>
    <property type="match status" value="1"/>
</dbReference>
<comment type="subunit">
    <text evidence="12">Homodimer.</text>
</comment>
<keyword evidence="10 12" id="KW-0630">Potassium</keyword>
<dbReference type="GO" id="GO:0019303">
    <property type="term" value="P:D-ribose catabolic process"/>
    <property type="evidence" value="ECO:0007669"/>
    <property type="project" value="UniProtKB-UniRule"/>
</dbReference>
<protein>
    <recommendedName>
        <fullName evidence="3 12">Ribokinase</fullName>
        <shortName evidence="12">RK</shortName>
        <ecNumber evidence="2 12">2.7.1.15</ecNumber>
    </recommendedName>
</protein>
<feature type="binding site" evidence="12">
    <location>
        <position position="288"/>
    </location>
    <ligand>
        <name>K(+)</name>
        <dbReference type="ChEBI" id="CHEBI:29103"/>
    </ligand>
</feature>
<evidence type="ECO:0000256" key="8">
    <source>
        <dbReference type="ARBA" id="ARBA00022840"/>
    </source>
</evidence>
<evidence type="ECO:0000313" key="14">
    <source>
        <dbReference type="EMBL" id="CCW35661.1"/>
    </source>
</evidence>
<dbReference type="GO" id="GO:0046872">
    <property type="term" value="F:metal ion binding"/>
    <property type="evidence" value="ECO:0007669"/>
    <property type="project" value="UniProtKB-KW"/>
</dbReference>
<evidence type="ECO:0000256" key="5">
    <source>
        <dbReference type="ARBA" id="ARBA00022723"/>
    </source>
</evidence>
<comment type="caution">
    <text evidence="12">Lacks conserved residue(s) required for the propagation of feature annotation.</text>
</comment>
<comment type="subcellular location">
    <subcellularLocation>
        <location evidence="12">Cytoplasm</location>
    </subcellularLocation>
</comment>